<dbReference type="InterPro" id="IPR003337">
    <property type="entry name" value="Trehalose_PPase"/>
</dbReference>
<feature type="compositionally biased region" description="Basic residues" evidence="4">
    <location>
        <begin position="1184"/>
        <end position="1193"/>
    </location>
</feature>
<dbReference type="InterPro" id="IPR001830">
    <property type="entry name" value="Glyco_trans_20"/>
</dbReference>
<dbReference type="InterPro" id="IPR003954">
    <property type="entry name" value="RRM_euk-type"/>
</dbReference>
<dbReference type="Pfam" id="PF00982">
    <property type="entry name" value="Glyco_transf_20"/>
    <property type="match status" value="1"/>
</dbReference>
<dbReference type="Gene3D" id="3.40.50.1000">
    <property type="entry name" value="HAD superfamily/HAD-like"/>
    <property type="match status" value="2"/>
</dbReference>
<protein>
    <recommendedName>
        <fullName evidence="5">RRM domain-containing protein</fullName>
    </recommendedName>
</protein>
<feature type="compositionally biased region" description="Basic residues" evidence="4">
    <location>
        <begin position="1097"/>
        <end position="1121"/>
    </location>
</feature>
<dbReference type="GO" id="GO:0004805">
    <property type="term" value="F:trehalose-phosphatase activity"/>
    <property type="evidence" value="ECO:0007669"/>
    <property type="project" value="TreeGrafter"/>
</dbReference>
<dbReference type="FunFam" id="3.40.50.1000:FF:000052">
    <property type="entry name" value="Alpha,alpha-trehalose-phosphate synthase [UDP-forming] 6"/>
    <property type="match status" value="1"/>
</dbReference>
<feature type="region of interest" description="Disordered" evidence="4">
    <location>
        <begin position="973"/>
        <end position="1299"/>
    </location>
</feature>
<dbReference type="InterPro" id="IPR036412">
    <property type="entry name" value="HAD-like_sf"/>
</dbReference>
<dbReference type="NCBIfam" id="TIGR01484">
    <property type="entry name" value="HAD-SF-IIB"/>
    <property type="match status" value="1"/>
</dbReference>
<dbReference type="Proteomes" id="UP000286097">
    <property type="component" value="Unassembled WGS sequence"/>
</dbReference>
<evidence type="ECO:0000256" key="2">
    <source>
        <dbReference type="ARBA" id="ARBA00006330"/>
    </source>
</evidence>
<name>A0A425CCS7_9STRA</name>
<dbReference type="SUPFAM" id="SSF53756">
    <property type="entry name" value="UDP-Glycosyltransferase/glycogen phosphorylase"/>
    <property type="match status" value="1"/>
</dbReference>
<dbReference type="PANTHER" id="PTHR10788:SF94">
    <property type="entry name" value="ALPHA,ALPHA-TREHALOSE-PHOSPHATE SYNTHASE [UDP-FORMING] 5"/>
    <property type="match status" value="1"/>
</dbReference>
<dbReference type="SMART" id="SM00360">
    <property type="entry name" value="RRM"/>
    <property type="match status" value="3"/>
</dbReference>
<dbReference type="VEuPathDB" id="FungiDB:DD237_007258"/>
<dbReference type="GO" id="GO:0003723">
    <property type="term" value="F:RNA binding"/>
    <property type="evidence" value="ECO:0007669"/>
    <property type="project" value="UniProtKB-UniRule"/>
</dbReference>
<dbReference type="InterPro" id="IPR006379">
    <property type="entry name" value="HAD-SF_hydro_IIB"/>
</dbReference>
<feature type="compositionally biased region" description="Basic and acidic residues" evidence="4">
    <location>
        <begin position="1126"/>
        <end position="1158"/>
    </location>
</feature>
<dbReference type="SUPFAM" id="SSF54928">
    <property type="entry name" value="RNA-binding domain, RBD"/>
    <property type="match status" value="2"/>
</dbReference>
<feature type="compositionally biased region" description="Basic and acidic residues" evidence="4">
    <location>
        <begin position="1001"/>
        <end position="1012"/>
    </location>
</feature>
<comment type="similarity">
    <text evidence="1">In the N-terminal section; belongs to the glycosyltransferase 20 family.</text>
</comment>
<dbReference type="InterPro" id="IPR012677">
    <property type="entry name" value="Nucleotide-bd_a/b_plait_sf"/>
</dbReference>
<feature type="compositionally biased region" description="Polar residues" evidence="4">
    <location>
        <begin position="1269"/>
        <end position="1284"/>
    </location>
</feature>
<gene>
    <name evidence="6" type="ORF">DD237_007258</name>
</gene>
<accession>A0A425CCS7</accession>
<feature type="domain" description="RRM" evidence="5">
    <location>
        <begin position="1602"/>
        <end position="1686"/>
    </location>
</feature>
<dbReference type="PROSITE" id="PS50102">
    <property type="entry name" value="RRM"/>
    <property type="match status" value="3"/>
</dbReference>
<evidence type="ECO:0000259" key="5">
    <source>
        <dbReference type="PROSITE" id="PS50102"/>
    </source>
</evidence>
<feature type="compositionally biased region" description="Basic and acidic residues" evidence="4">
    <location>
        <begin position="1026"/>
        <end position="1050"/>
    </location>
</feature>
<evidence type="ECO:0000256" key="4">
    <source>
        <dbReference type="SAM" id="MobiDB-lite"/>
    </source>
</evidence>
<dbReference type="CDD" id="cd12231">
    <property type="entry name" value="RRM2_U2AF65"/>
    <property type="match status" value="1"/>
</dbReference>
<comment type="caution">
    <text evidence="6">The sequence shown here is derived from an EMBL/GenBank/DDBJ whole genome shotgun (WGS) entry which is preliminary data.</text>
</comment>
<dbReference type="FunFam" id="3.30.70.330:FF:000705">
    <property type="entry name" value="Splicing factor U2AF 50 kDa subunit"/>
    <property type="match status" value="1"/>
</dbReference>
<dbReference type="InterPro" id="IPR035979">
    <property type="entry name" value="RBD_domain_sf"/>
</dbReference>
<feature type="compositionally biased region" description="Low complexity" evidence="4">
    <location>
        <begin position="1085"/>
        <end position="1096"/>
    </location>
</feature>
<evidence type="ECO:0000313" key="7">
    <source>
        <dbReference type="Proteomes" id="UP000286097"/>
    </source>
</evidence>
<dbReference type="PANTHER" id="PTHR10788">
    <property type="entry name" value="TREHALOSE-6-PHOSPHATE SYNTHASE"/>
    <property type="match status" value="1"/>
</dbReference>
<dbReference type="SMART" id="SM00361">
    <property type="entry name" value="RRM_1"/>
    <property type="match status" value="1"/>
</dbReference>
<proteinExistence type="inferred from homology"/>
<dbReference type="FunFam" id="3.40.50.2000:FF:000805">
    <property type="entry name" value="Uncharacterized protein"/>
    <property type="match status" value="1"/>
</dbReference>
<feature type="compositionally biased region" description="Basic residues" evidence="4">
    <location>
        <begin position="1159"/>
        <end position="1174"/>
    </location>
</feature>
<reference evidence="6 7" key="1">
    <citation type="submission" date="2018-06" db="EMBL/GenBank/DDBJ databases">
        <title>Comparative genomics of downy mildews reveals potential adaptations to biotrophy.</title>
        <authorList>
            <person name="Fletcher K."/>
            <person name="Klosterman S.J."/>
            <person name="Derevnina L."/>
            <person name="Martin F."/>
            <person name="Koike S."/>
            <person name="Reyes Chin-Wo S."/>
            <person name="Mou B."/>
            <person name="Michelmore R."/>
        </authorList>
    </citation>
    <scope>NUCLEOTIDE SEQUENCE [LARGE SCALE GENOMIC DNA]</scope>
    <source>
        <strain evidence="6 7">R13</strain>
    </source>
</reference>
<feature type="compositionally biased region" description="Basic residues" evidence="4">
    <location>
        <begin position="1222"/>
        <end position="1241"/>
    </location>
</feature>
<keyword evidence="3" id="KW-0694">RNA-binding</keyword>
<dbReference type="NCBIfam" id="TIGR00685">
    <property type="entry name" value="T6PP"/>
    <property type="match status" value="1"/>
</dbReference>
<evidence type="ECO:0000313" key="6">
    <source>
        <dbReference type="EMBL" id="RQM14779.1"/>
    </source>
</evidence>
<sequence length="1695" mass="191155">MASSTTSHSNTNFPSDMWTPEIPVIIAANRLPVRLFKTKGISTKWQVEWAGDRMIESSNTFSHYEISERATIKFVGRIPDVNVPLNEREDVEMLLRELDCYPVFLETEEAKLYYEDYCKQTLWPTFHNVVDVYSPVDVVLDVDAQQELTPAAQFWNPGSQKVAWQAYANVNQLFAHKICELYQVGDVVWIQDYHLLLTPSYIVRKIRAANVGLFLHVPFPSSEVFRTLSMRKELLRGMLNADHIGFHLFEYARHFMSACRRILGLSYKPILRGQLGIDYGGRRIAVTCSHMAIDTERIENTLARKDVRDMVVALRQKYRDKRIFAGCDTIERLKGIPSKMLAFDGFLSRCPDFINKAVLVQKGIHRRGRVTDYLQSKKEIELVVQAINNKYRDVAKGDVVDYEEVNEFQYKERVALWRVADVQITTVLRDGLNTSPFEYIATHKTSPGVLIISEFSGSSRLLSGALTVNPWELDQVIDALRDAVYMPANEREHRRNCDFQFVSANPPRRWARSVLTDIVNARKKEESFVYMGTGFGLDFRLMEVSTQFRKLTDQEVVPGYCTSMKRAIFLDYYRTLAPDVTKVMGVRWPDVPLSALTTLEQLCKDPRNTVFIVSGCNCDLLTQKFGGVPGLGLVAEHGYFVRPAVLGNNARIGRPWERHGDTMQTEGGHQRWRVKAEKIIQLYVDRTNGSTLEMRRSAVLFRYGKSDFDFGTLQAAELKEHLEGVFEGWPLNIIQGKDYIEVRPEGVGKGKIVEHLLNKMRVDGNPADFVLCIGDDVADELMFDQLKQMVAHEELPKNKVFTCTVGQKPSKAEFFIDDYTDVIALLKSLKVVATKSNRNYSLSDMQSFVRDTRPFLSSSSPGVSRVATSDSVMRKSLSRHGLQIHLTPVIEDQIVSTDVSGHSGDRGHSPIHHRNSSKWLSRLQQFGVVAILGGILRWRSGVKNPREKKLLMYLVASLGIACSIQRIRSIMRRREDEDEPSRRTARYRTSPSPARDEDNEESIRNKLRESGWKKRRTEGENAEDAETSKDLKEKAEKDTSRGVDDHESSKILRSSRRSRSSRRREREHRSSRKKSSGSRRRSPSRSRSIASLSQSRSRSHSRSTGRRRRHHSSSLRKRRSSRSVSRTRDEKKEDKTRKTMEKESGKKQVMEEKENEKKERHRVSSLKKNSRRSRSGSPRSPSKSSRRRRHRHYSSYSRSRSPPRSRRARRGGSRSRSTTRDRRSRGRNRDRRSRRRGRSYSRSRSPSYSRGHGRLERSSSRDQPRRDANSSPEAHQHPPVTTETAPAGVGTAPLTPSAGVNPTITQLMAQYPTMSLQDIIAKMQASNVTMAAAVAQKPARELYVGNLPPNVTGPQLQEFLSTIIQQVGLTTQPGNPIVNTWISTDGHFAFCEMRSVEECNLALLLNQLSLLGQPLKFGRPRSFMGPPQPMPQIQARTQTALTNLGCTPNPAWFAQPSIPSITEATADLSTLSGSTTAVVSSLKPAVTGTAVNAGSHHLIMSNIPVVLAEDQVKELVEPFGALRSFTLVKDAATGASMGSALFEYEDEDVAVQAVEGLNGLSIGGILLSVQRQPLASGAALGILPKAASSLEDQPSAVLKMANMISMEELRDDEEYADLAEDVEEECKRFGNVTGLEIPRPKTGEEVPGLGCIYVCFGKKEDAASALKALNGRKFGGNIVKVTYYPEDKFEKREFS</sequence>
<dbReference type="InterPro" id="IPR000504">
    <property type="entry name" value="RRM_dom"/>
</dbReference>
<feature type="compositionally biased region" description="Basic residues" evidence="4">
    <location>
        <begin position="1053"/>
        <end position="1084"/>
    </location>
</feature>
<feature type="compositionally biased region" description="Basic residues" evidence="4">
    <location>
        <begin position="1201"/>
        <end position="1213"/>
    </location>
</feature>
<evidence type="ECO:0000256" key="3">
    <source>
        <dbReference type="PROSITE-ProRule" id="PRU00176"/>
    </source>
</evidence>
<dbReference type="EMBL" id="QKXF01000186">
    <property type="protein sequence ID" value="RQM14779.1"/>
    <property type="molecule type" value="Genomic_DNA"/>
</dbReference>
<dbReference type="GO" id="GO:0005829">
    <property type="term" value="C:cytosol"/>
    <property type="evidence" value="ECO:0007669"/>
    <property type="project" value="TreeGrafter"/>
</dbReference>
<dbReference type="FunFam" id="3.30.70.330:FF:000097">
    <property type="entry name" value="U2 snRNP auxiliary factor large subunit"/>
    <property type="match status" value="1"/>
</dbReference>
<dbReference type="CDD" id="cd03788">
    <property type="entry name" value="GT20_TPS"/>
    <property type="match status" value="1"/>
</dbReference>
<dbReference type="SUPFAM" id="SSF56784">
    <property type="entry name" value="HAD-like"/>
    <property type="match status" value="1"/>
</dbReference>
<organism evidence="6 7">
    <name type="scientific">Peronospora effusa</name>
    <dbReference type="NCBI Taxonomy" id="542832"/>
    <lineage>
        <taxon>Eukaryota</taxon>
        <taxon>Sar</taxon>
        <taxon>Stramenopiles</taxon>
        <taxon>Oomycota</taxon>
        <taxon>Peronosporomycetes</taxon>
        <taxon>Peronosporales</taxon>
        <taxon>Peronosporaceae</taxon>
        <taxon>Peronospora</taxon>
    </lineage>
</organism>
<dbReference type="Gene3D" id="3.30.70.330">
    <property type="match status" value="4"/>
</dbReference>
<dbReference type="Gene3D" id="3.40.50.2000">
    <property type="entry name" value="Glycogen Phosphorylase B"/>
    <property type="match status" value="2"/>
</dbReference>
<dbReference type="Pfam" id="PF02358">
    <property type="entry name" value="Trehalose_PPase"/>
    <property type="match status" value="1"/>
</dbReference>
<feature type="domain" description="RRM" evidence="5">
    <location>
        <begin position="1340"/>
        <end position="1422"/>
    </location>
</feature>
<dbReference type="Pfam" id="PF00076">
    <property type="entry name" value="RRM_1"/>
    <property type="match status" value="2"/>
</dbReference>
<feature type="compositionally biased region" description="Basic and acidic residues" evidence="4">
    <location>
        <begin position="1253"/>
        <end position="1268"/>
    </location>
</feature>
<dbReference type="GO" id="GO:0005992">
    <property type="term" value="P:trehalose biosynthetic process"/>
    <property type="evidence" value="ECO:0007669"/>
    <property type="project" value="InterPro"/>
</dbReference>
<evidence type="ECO:0000256" key="1">
    <source>
        <dbReference type="ARBA" id="ARBA00005409"/>
    </source>
</evidence>
<dbReference type="InterPro" id="IPR023214">
    <property type="entry name" value="HAD_sf"/>
</dbReference>
<dbReference type="CDD" id="cd12232">
    <property type="entry name" value="RRM3_U2AF65"/>
    <property type="match status" value="1"/>
</dbReference>
<feature type="domain" description="RRM" evidence="5">
    <location>
        <begin position="1496"/>
        <end position="1574"/>
    </location>
</feature>
<comment type="similarity">
    <text evidence="2">In the C-terminal section; belongs to the trehalose phosphatase family.</text>
</comment>